<protein>
    <recommendedName>
        <fullName evidence="4">Chemokine interleukin-8-like domain-containing protein</fullName>
    </recommendedName>
</protein>
<dbReference type="Ensembl" id="ENSMMOT00000014590.1">
    <property type="protein sequence ID" value="ENSMMOP00000014355.1"/>
    <property type="gene ID" value="ENSMMOG00000010989.1"/>
</dbReference>
<dbReference type="Gene3D" id="2.40.50.40">
    <property type="match status" value="1"/>
</dbReference>
<dbReference type="GO" id="GO:0006955">
    <property type="term" value="P:immune response"/>
    <property type="evidence" value="ECO:0007669"/>
    <property type="project" value="InterPro"/>
</dbReference>
<feature type="chain" id="PRO_5018592355" description="Chemokine interleukin-8-like domain-containing protein" evidence="3">
    <location>
        <begin position="28"/>
        <end position="126"/>
    </location>
</feature>
<keyword evidence="1" id="KW-0202">Cytokine</keyword>
<dbReference type="Proteomes" id="UP000261620">
    <property type="component" value="Unplaced"/>
</dbReference>
<evidence type="ECO:0000259" key="4">
    <source>
        <dbReference type="Pfam" id="PF00048"/>
    </source>
</evidence>
<keyword evidence="6" id="KW-1185">Reference proteome</keyword>
<evidence type="ECO:0000313" key="6">
    <source>
        <dbReference type="Proteomes" id="UP000261620"/>
    </source>
</evidence>
<dbReference type="OMA" id="YVPGRCL"/>
<reference evidence="5" key="2">
    <citation type="submission" date="2025-09" db="UniProtKB">
        <authorList>
            <consortium name="Ensembl"/>
        </authorList>
    </citation>
    <scope>IDENTIFICATION</scope>
</reference>
<evidence type="ECO:0000313" key="5">
    <source>
        <dbReference type="Ensembl" id="ENSMMOP00000014355.1"/>
    </source>
</evidence>
<feature type="signal peptide" evidence="3">
    <location>
        <begin position="1"/>
        <end position="27"/>
    </location>
</feature>
<evidence type="ECO:0000256" key="3">
    <source>
        <dbReference type="SAM" id="SignalP"/>
    </source>
</evidence>
<keyword evidence="3" id="KW-0732">Signal</keyword>
<reference evidence="5" key="1">
    <citation type="submission" date="2025-08" db="UniProtKB">
        <authorList>
            <consortium name="Ensembl"/>
        </authorList>
    </citation>
    <scope>IDENTIFICATION</scope>
</reference>
<evidence type="ECO:0000256" key="2">
    <source>
        <dbReference type="SAM" id="MobiDB-lite"/>
    </source>
</evidence>
<accession>A0A3Q4B8N0</accession>
<dbReference type="SUPFAM" id="SSF54117">
    <property type="entry name" value="Interleukin 8-like chemokines"/>
    <property type="match status" value="1"/>
</dbReference>
<dbReference type="Pfam" id="PF00048">
    <property type="entry name" value="IL8"/>
    <property type="match status" value="1"/>
</dbReference>
<dbReference type="STRING" id="94237.ENSMMOP00000014355"/>
<dbReference type="AlphaFoldDB" id="A0A3Q4B8N0"/>
<dbReference type="InterPro" id="IPR036048">
    <property type="entry name" value="Interleukin_8-like_sf"/>
</dbReference>
<dbReference type="GO" id="GO:0005615">
    <property type="term" value="C:extracellular space"/>
    <property type="evidence" value="ECO:0007669"/>
    <property type="project" value="UniProtKB-KW"/>
</dbReference>
<feature type="domain" description="Chemokine interleukin-8-like" evidence="4">
    <location>
        <begin position="33"/>
        <end position="88"/>
    </location>
</feature>
<organism evidence="5 6">
    <name type="scientific">Mola mola</name>
    <name type="common">Ocean sunfish</name>
    <name type="synonym">Tetraodon mola</name>
    <dbReference type="NCBI Taxonomy" id="94237"/>
    <lineage>
        <taxon>Eukaryota</taxon>
        <taxon>Metazoa</taxon>
        <taxon>Chordata</taxon>
        <taxon>Craniata</taxon>
        <taxon>Vertebrata</taxon>
        <taxon>Euteleostomi</taxon>
        <taxon>Actinopterygii</taxon>
        <taxon>Neopterygii</taxon>
        <taxon>Teleostei</taxon>
        <taxon>Neoteleostei</taxon>
        <taxon>Acanthomorphata</taxon>
        <taxon>Eupercaria</taxon>
        <taxon>Tetraodontiformes</taxon>
        <taxon>Molidae</taxon>
        <taxon>Mola</taxon>
    </lineage>
</organism>
<name>A0A3Q4B8N0_MOLML</name>
<dbReference type="GO" id="GO:0008009">
    <property type="term" value="F:chemokine activity"/>
    <property type="evidence" value="ECO:0007669"/>
    <property type="project" value="InterPro"/>
</dbReference>
<feature type="region of interest" description="Disordered" evidence="2">
    <location>
        <begin position="99"/>
        <end position="126"/>
    </location>
</feature>
<sequence length="126" mass="14175">SMKLLSVCQLAILSLCSVLITVREACGTFVPGRCFCPQTQPGIRGKLSKLTVYPKNPSCDQVTVMYVNNEQVCLNPTAPQGRQLIRCWNRAHKLGRDTQQCLRRRRRKGSQRQQPGQRRASSSDSL</sequence>
<proteinExistence type="predicted"/>
<evidence type="ECO:0000256" key="1">
    <source>
        <dbReference type="ARBA" id="ARBA00022514"/>
    </source>
</evidence>
<dbReference type="InterPro" id="IPR001811">
    <property type="entry name" value="Chemokine_IL8-like_dom"/>
</dbReference>